<dbReference type="OMA" id="DERMCIL"/>
<accession>A0A4Q9MJH3</accession>
<gene>
    <name evidence="2" type="ORF">BD311DRAFT_664777</name>
</gene>
<dbReference type="GO" id="GO:0010181">
    <property type="term" value="F:FMN binding"/>
    <property type="evidence" value="ECO:0007669"/>
    <property type="project" value="InterPro"/>
</dbReference>
<evidence type="ECO:0000313" key="2">
    <source>
        <dbReference type="EMBL" id="TBU27704.1"/>
    </source>
</evidence>
<dbReference type="EMBL" id="ML143429">
    <property type="protein sequence ID" value="TBU27704.1"/>
    <property type="molecule type" value="Genomic_DNA"/>
</dbReference>
<dbReference type="CDD" id="cd02933">
    <property type="entry name" value="OYE_like_FMN"/>
    <property type="match status" value="1"/>
</dbReference>
<feature type="domain" description="NADH:flavin oxidoreductase/NADH oxidase N-terminal" evidence="1">
    <location>
        <begin position="7"/>
        <end position="341"/>
    </location>
</feature>
<proteinExistence type="predicted"/>
<sequence>MSSTSASLFQPIEIGDMKLRHRVVLAPQTRFRCNKDQVPGDLLLKYYKQRASVPGTLLITESTYISAQTLVEYTPGIYSGEQVTAWRKVTDVVHARESYISLQISATGRMARNGLFSRRDDIPYVAPSPVPLPESPDQIPRELTKEEIKDYVGWYATAASNAVYGSGFDGVEVHAANGYLINQFLNDKSNLRTDEYGGSVENRARFALEVVDAVVTKIGQKKTAIRLSPWDAGRAGDMRMDDPVPTYTYFVDQLKQKYPDLAYLHVVTGSAPLNIAPQDATVSQNFINRLWAPRPVITTGGYDRESGLRVAEETGQLIGYSRAFSANPDLPFRFRENIALNEIDHTKHHTKGSPEGYTTYKFSKESLRSRGYTVEGSEELEY</sequence>
<organism evidence="2">
    <name type="scientific">Dichomitus squalens</name>
    <dbReference type="NCBI Taxonomy" id="114155"/>
    <lineage>
        <taxon>Eukaryota</taxon>
        <taxon>Fungi</taxon>
        <taxon>Dikarya</taxon>
        <taxon>Basidiomycota</taxon>
        <taxon>Agaricomycotina</taxon>
        <taxon>Agaricomycetes</taxon>
        <taxon>Polyporales</taxon>
        <taxon>Polyporaceae</taxon>
        <taxon>Dichomitus</taxon>
    </lineage>
</organism>
<dbReference type="InterPro" id="IPR013785">
    <property type="entry name" value="Aldolase_TIM"/>
</dbReference>
<dbReference type="InterPro" id="IPR001155">
    <property type="entry name" value="OxRdtase_FMN_N"/>
</dbReference>
<dbReference type="GO" id="GO:0003959">
    <property type="term" value="F:NADPH dehydrogenase activity"/>
    <property type="evidence" value="ECO:0007669"/>
    <property type="project" value="TreeGrafter"/>
</dbReference>
<dbReference type="OrthoDB" id="276546at2759"/>
<dbReference type="InterPro" id="IPR045247">
    <property type="entry name" value="Oye-like"/>
</dbReference>
<reference evidence="2" key="1">
    <citation type="submission" date="2019-01" db="EMBL/GenBank/DDBJ databases">
        <title>Draft genome sequences of three monokaryotic isolates of the white-rot basidiomycete fungus Dichomitus squalens.</title>
        <authorList>
            <consortium name="DOE Joint Genome Institute"/>
            <person name="Lopez S.C."/>
            <person name="Andreopoulos B."/>
            <person name="Pangilinan J."/>
            <person name="Lipzen A."/>
            <person name="Riley R."/>
            <person name="Ahrendt S."/>
            <person name="Ng V."/>
            <person name="Barry K."/>
            <person name="Daum C."/>
            <person name="Grigoriev I.V."/>
            <person name="Hilden K.S."/>
            <person name="Makela M.R."/>
            <person name="de Vries R.P."/>
        </authorList>
    </citation>
    <scope>NUCLEOTIDE SEQUENCE [LARGE SCALE GENOMIC DNA]</scope>
    <source>
        <strain evidence="2">OM18370.1</strain>
    </source>
</reference>
<dbReference type="Gene3D" id="3.20.20.70">
    <property type="entry name" value="Aldolase class I"/>
    <property type="match status" value="1"/>
</dbReference>
<name>A0A4Q9MJH3_9APHY</name>
<dbReference type="Pfam" id="PF00724">
    <property type="entry name" value="Oxidored_FMN"/>
    <property type="match status" value="1"/>
</dbReference>
<dbReference type="Proteomes" id="UP000292957">
    <property type="component" value="Unassembled WGS sequence"/>
</dbReference>
<dbReference type="PANTHER" id="PTHR22893:SF91">
    <property type="entry name" value="NADPH DEHYDROGENASE 2-RELATED"/>
    <property type="match status" value="1"/>
</dbReference>
<dbReference type="AlphaFoldDB" id="A0A4Q9MJH3"/>
<evidence type="ECO:0000259" key="1">
    <source>
        <dbReference type="Pfam" id="PF00724"/>
    </source>
</evidence>
<protein>
    <submittedName>
        <fullName evidence="2">NADH:flavin oxidoreductase/NADH oxidase</fullName>
    </submittedName>
</protein>
<dbReference type="SUPFAM" id="SSF51395">
    <property type="entry name" value="FMN-linked oxidoreductases"/>
    <property type="match status" value="1"/>
</dbReference>
<dbReference type="PANTHER" id="PTHR22893">
    <property type="entry name" value="NADH OXIDOREDUCTASE-RELATED"/>
    <property type="match status" value="1"/>
</dbReference>